<organism evidence="1 2">
    <name type="scientific">Nonomuraea solani</name>
    <dbReference type="NCBI Taxonomy" id="1144553"/>
    <lineage>
        <taxon>Bacteria</taxon>
        <taxon>Bacillati</taxon>
        <taxon>Actinomycetota</taxon>
        <taxon>Actinomycetes</taxon>
        <taxon>Streptosporangiales</taxon>
        <taxon>Streptosporangiaceae</taxon>
        <taxon>Nonomuraea</taxon>
    </lineage>
</organism>
<evidence type="ECO:0000313" key="2">
    <source>
        <dbReference type="Proteomes" id="UP000236732"/>
    </source>
</evidence>
<dbReference type="AlphaFoldDB" id="A0A1H6EDC1"/>
<dbReference type="EMBL" id="FNVT01000009">
    <property type="protein sequence ID" value="SEG95800.1"/>
    <property type="molecule type" value="Genomic_DNA"/>
</dbReference>
<keyword evidence="2" id="KW-1185">Reference proteome</keyword>
<sequence>MSDETPVWYITDYSTGLGRAVATARLGTHKTGSDTWRDLTLSAGHPEGNPA</sequence>
<reference evidence="1 2" key="1">
    <citation type="submission" date="2016-10" db="EMBL/GenBank/DDBJ databases">
        <authorList>
            <person name="de Groot N.N."/>
        </authorList>
    </citation>
    <scope>NUCLEOTIDE SEQUENCE [LARGE SCALE GENOMIC DNA]</scope>
    <source>
        <strain evidence="1 2">CGMCC 4.7037</strain>
    </source>
</reference>
<accession>A0A1H6EDC1</accession>
<protein>
    <submittedName>
        <fullName evidence="1">Uncharacterized protein</fullName>
    </submittedName>
</protein>
<evidence type="ECO:0000313" key="1">
    <source>
        <dbReference type="EMBL" id="SEG95800.1"/>
    </source>
</evidence>
<dbReference type="Proteomes" id="UP000236732">
    <property type="component" value="Unassembled WGS sequence"/>
</dbReference>
<dbReference type="RefSeq" id="WP_160150440.1">
    <property type="nucleotide sequence ID" value="NZ_FNVT01000009.1"/>
</dbReference>
<name>A0A1H6EDC1_9ACTN</name>
<gene>
    <name evidence="1" type="ORF">SAMN05444920_109160</name>
</gene>
<proteinExistence type="predicted"/>